<keyword evidence="4 6" id="KW-1133">Transmembrane helix</keyword>
<evidence type="ECO:0000256" key="1">
    <source>
        <dbReference type="ARBA" id="ARBA00004651"/>
    </source>
</evidence>
<feature type="transmembrane region" description="Helical" evidence="6">
    <location>
        <begin position="226"/>
        <end position="251"/>
    </location>
</feature>
<evidence type="ECO:0000256" key="3">
    <source>
        <dbReference type="ARBA" id="ARBA00022692"/>
    </source>
</evidence>
<feature type="transmembrane region" description="Helical" evidence="6">
    <location>
        <begin position="181"/>
        <end position="205"/>
    </location>
</feature>
<dbReference type="PANTHER" id="PTHR30287:SF1">
    <property type="entry name" value="INNER MEMBRANE PROTEIN"/>
    <property type="match status" value="1"/>
</dbReference>
<dbReference type="EMBL" id="UINC01188894">
    <property type="protein sequence ID" value="SVE02327.1"/>
    <property type="molecule type" value="Genomic_DNA"/>
</dbReference>
<evidence type="ECO:0000256" key="2">
    <source>
        <dbReference type="ARBA" id="ARBA00022475"/>
    </source>
</evidence>
<keyword evidence="5 6" id="KW-0472">Membrane</keyword>
<reference evidence="8" key="1">
    <citation type="submission" date="2018-05" db="EMBL/GenBank/DDBJ databases">
        <authorList>
            <person name="Lanie J.A."/>
            <person name="Ng W.-L."/>
            <person name="Kazmierczak K.M."/>
            <person name="Andrzejewski T.M."/>
            <person name="Davidsen T.M."/>
            <person name="Wayne K.J."/>
            <person name="Tettelin H."/>
            <person name="Glass J.I."/>
            <person name="Rusch D."/>
            <person name="Podicherti R."/>
            <person name="Tsui H.-C.T."/>
            <person name="Winkler M.E."/>
        </authorList>
    </citation>
    <scope>NUCLEOTIDE SEQUENCE</scope>
</reference>
<dbReference type="GO" id="GO:0005886">
    <property type="term" value="C:plasma membrane"/>
    <property type="evidence" value="ECO:0007669"/>
    <property type="project" value="UniProtKB-SubCell"/>
</dbReference>
<keyword evidence="2" id="KW-1003">Cell membrane</keyword>
<feature type="non-terminal residue" evidence="8">
    <location>
        <position position="1"/>
    </location>
</feature>
<evidence type="ECO:0000259" key="7">
    <source>
        <dbReference type="Pfam" id="PF02687"/>
    </source>
</evidence>
<evidence type="ECO:0000313" key="8">
    <source>
        <dbReference type="EMBL" id="SVE02327.1"/>
    </source>
</evidence>
<sequence length="253" mass="26894">VSLGLRTARTVAFPTVLFIEGQTLLASVKGVTPGYPLRGTLGLRKDPQAPEMVRVSHGPPRGQAWVDKRLLGTLGLTLGDRLDIGEISLTLASVLAYEPDRGGQFFSFSPRIMAHRGDIEASGLLGPSSRATFALLAAGSATEVSGLRDFVDRRGQNEIRIVDLQSAQRQVGATVGASTEFIGLASLGTLFIAGIAIAVAARRYVDRRRKQAALLRCFGASGRTILLIHIQTLLMMGMVWGLVGAAIGFAVQE</sequence>
<organism evidence="8">
    <name type="scientific">marine metagenome</name>
    <dbReference type="NCBI Taxonomy" id="408172"/>
    <lineage>
        <taxon>unclassified sequences</taxon>
        <taxon>metagenomes</taxon>
        <taxon>ecological metagenomes</taxon>
    </lineage>
</organism>
<name>A0A383A3E2_9ZZZZ</name>
<gene>
    <name evidence="8" type="ORF">METZ01_LOCUS455181</name>
</gene>
<proteinExistence type="predicted"/>
<dbReference type="InterPro" id="IPR038766">
    <property type="entry name" value="Membrane_comp_ABC_pdt"/>
</dbReference>
<feature type="domain" description="ABC3 transporter permease C-terminal" evidence="7">
    <location>
        <begin position="184"/>
        <end position="251"/>
    </location>
</feature>
<comment type="subcellular location">
    <subcellularLocation>
        <location evidence="1">Cell membrane</location>
        <topology evidence="1">Multi-pass membrane protein</topology>
    </subcellularLocation>
</comment>
<evidence type="ECO:0000256" key="4">
    <source>
        <dbReference type="ARBA" id="ARBA00022989"/>
    </source>
</evidence>
<protein>
    <recommendedName>
        <fullName evidence="7">ABC3 transporter permease C-terminal domain-containing protein</fullName>
    </recommendedName>
</protein>
<dbReference type="InterPro" id="IPR003838">
    <property type="entry name" value="ABC3_permease_C"/>
</dbReference>
<keyword evidence="3 6" id="KW-0812">Transmembrane</keyword>
<dbReference type="AlphaFoldDB" id="A0A383A3E2"/>
<dbReference type="PANTHER" id="PTHR30287">
    <property type="entry name" value="MEMBRANE COMPONENT OF PREDICTED ABC SUPERFAMILY METABOLITE UPTAKE TRANSPORTER"/>
    <property type="match status" value="1"/>
</dbReference>
<evidence type="ECO:0000256" key="6">
    <source>
        <dbReference type="SAM" id="Phobius"/>
    </source>
</evidence>
<evidence type="ECO:0000256" key="5">
    <source>
        <dbReference type="ARBA" id="ARBA00023136"/>
    </source>
</evidence>
<accession>A0A383A3E2</accession>
<feature type="non-terminal residue" evidence="8">
    <location>
        <position position="253"/>
    </location>
</feature>
<dbReference type="Pfam" id="PF02687">
    <property type="entry name" value="FtsX"/>
    <property type="match status" value="1"/>
</dbReference>